<sequence>MLIEMPEPSSLYPTEMDSLFADPMIFKVAKNLIDSSGAAASYEVMDVFSHHSLSDVLLNPIPYNAGGELEDHILDAIVTSLYDDYSIDY</sequence>
<dbReference type="AlphaFoldDB" id="A0A396HE54"/>
<evidence type="ECO:0000313" key="1">
    <source>
        <dbReference type="EMBL" id="RHN51536.1"/>
    </source>
</evidence>
<dbReference type="Gramene" id="rna35993">
    <property type="protein sequence ID" value="RHN51536.1"/>
    <property type="gene ID" value="gene35993"/>
</dbReference>
<organism evidence="1 2">
    <name type="scientific">Medicago truncatula</name>
    <name type="common">Barrel medic</name>
    <name type="synonym">Medicago tribuloides</name>
    <dbReference type="NCBI Taxonomy" id="3880"/>
    <lineage>
        <taxon>Eukaryota</taxon>
        <taxon>Viridiplantae</taxon>
        <taxon>Streptophyta</taxon>
        <taxon>Embryophyta</taxon>
        <taxon>Tracheophyta</taxon>
        <taxon>Spermatophyta</taxon>
        <taxon>Magnoliopsida</taxon>
        <taxon>eudicotyledons</taxon>
        <taxon>Gunneridae</taxon>
        <taxon>Pentapetalae</taxon>
        <taxon>rosids</taxon>
        <taxon>fabids</taxon>
        <taxon>Fabales</taxon>
        <taxon>Fabaceae</taxon>
        <taxon>Papilionoideae</taxon>
        <taxon>50 kb inversion clade</taxon>
        <taxon>NPAAA clade</taxon>
        <taxon>Hologalegina</taxon>
        <taxon>IRL clade</taxon>
        <taxon>Trifolieae</taxon>
        <taxon>Medicago</taxon>
    </lineage>
</organism>
<accession>A0A396HE54</accession>
<proteinExistence type="predicted"/>
<dbReference type="Proteomes" id="UP000265566">
    <property type="component" value="Chromosome 6"/>
</dbReference>
<comment type="caution">
    <text evidence="1">The sequence shown here is derived from an EMBL/GenBank/DDBJ whole genome shotgun (WGS) entry which is preliminary data.</text>
</comment>
<protein>
    <submittedName>
        <fullName evidence="1">Uncharacterized protein</fullName>
    </submittedName>
</protein>
<reference evidence="2" key="1">
    <citation type="journal article" date="2018" name="Nat. Plants">
        <title>Whole-genome landscape of Medicago truncatula symbiotic genes.</title>
        <authorList>
            <person name="Pecrix Y."/>
            <person name="Staton S.E."/>
            <person name="Sallet E."/>
            <person name="Lelandais-Briere C."/>
            <person name="Moreau S."/>
            <person name="Carrere S."/>
            <person name="Blein T."/>
            <person name="Jardinaud M.F."/>
            <person name="Latrasse D."/>
            <person name="Zouine M."/>
            <person name="Zahm M."/>
            <person name="Kreplak J."/>
            <person name="Mayjonade B."/>
            <person name="Satge C."/>
            <person name="Perez M."/>
            <person name="Cauet S."/>
            <person name="Marande W."/>
            <person name="Chantry-Darmon C."/>
            <person name="Lopez-Roques C."/>
            <person name="Bouchez O."/>
            <person name="Berard A."/>
            <person name="Debelle F."/>
            <person name="Munos S."/>
            <person name="Bendahmane A."/>
            <person name="Berges H."/>
            <person name="Niebel A."/>
            <person name="Buitink J."/>
            <person name="Frugier F."/>
            <person name="Benhamed M."/>
            <person name="Crespi M."/>
            <person name="Gouzy J."/>
            <person name="Gamas P."/>
        </authorList>
    </citation>
    <scope>NUCLEOTIDE SEQUENCE [LARGE SCALE GENOMIC DNA]</scope>
    <source>
        <strain evidence="2">cv. Jemalong A17</strain>
    </source>
</reference>
<gene>
    <name evidence="1" type="ORF">MtrunA17_Chr6g0469731</name>
</gene>
<evidence type="ECO:0000313" key="2">
    <source>
        <dbReference type="Proteomes" id="UP000265566"/>
    </source>
</evidence>
<dbReference type="EMBL" id="PSQE01000006">
    <property type="protein sequence ID" value="RHN51536.1"/>
    <property type="molecule type" value="Genomic_DNA"/>
</dbReference>
<name>A0A396HE54_MEDTR</name>